<dbReference type="InterPro" id="IPR012902">
    <property type="entry name" value="N_methyl_site"/>
</dbReference>
<dbReference type="Gene3D" id="3.30.700.10">
    <property type="entry name" value="Glycoprotein, Type 4 Pilin"/>
    <property type="match status" value="1"/>
</dbReference>
<evidence type="ECO:0000313" key="2">
    <source>
        <dbReference type="EMBL" id="MDD0840754.1"/>
    </source>
</evidence>
<organism evidence="2 3">
    <name type="scientific">Curvibacter cyanobacteriorum</name>
    <dbReference type="NCBI Taxonomy" id="3026422"/>
    <lineage>
        <taxon>Bacteria</taxon>
        <taxon>Pseudomonadati</taxon>
        <taxon>Pseudomonadota</taxon>
        <taxon>Betaproteobacteria</taxon>
        <taxon>Burkholderiales</taxon>
        <taxon>Comamonadaceae</taxon>
        <taxon>Curvibacter</taxon>
    </lineage>
</organism>
<dbReference type="SUPFAM" id="SSF54523">
    <property type="entry name" value="Pili subunits"/>
    <property type="match status" value="1"/>
</dbReference>
<keyword evidence="3" id="KW-1185">Reference proteome</keyword>
<reference evidence="2 3" key="1">
    <citation type="submission" date="2023-02" db="EMBL/GenBank/DDBJ databases">
        <title>Bacterial whole genomic sequence of Curvibacter sp. HBC61.</title>
        <authorList>
            <person name="Le V."/>
            <person name="Ko S.-R."/>
            <person name="Ahn C.-Y."/>
            <person name="Oh H.-M."/>
        </authorList>
    </citation>
    <scope>NUCLEOTIDE SEQUENCE [LARGE SCALE GENOMIC DNA]</scope>
    <source>
        <strain evidence="2 3">HBC61</strain>
    </source>
</reference>
<dbReference type="Pfam" id="PF07963">
    <property type="entry name" value="N_methyl"/>
    <property type="match status" value="1"/>
</dbReference>
<evidence type="ECO:0000313" key="3">
    <source>
        <dbReference type="Proteomes" id="UP001528673"/>
    </source>
</evidence>
<sequence length="209" mass="21683">MDDWFKSFAFTRGFGGMVFEIYSFTRTSVMGSVQSRQRGFTLVELVVVILVLGILAATALPRFMNVATDAHKAAVAGVSGAFGSALQLAHSQWVVGGNTGTKTNLPNFGDGTVDMSASGWPTDTAGTTAVAAAAHTQCTNVWSGIMQNPPSIAANATGSDWCAVATANTCQYIYLKDNGSATTCSVAGTGGSRSFTYDVNTGNLVLTNP</sequence>
<dbReference type="PROSITE" id="PS00409">
    <property type="entry name" value="PROKAR_NTER_METHYL"/>
    <property type="match status" value="1"/>
</dbReference>
<feature type="transmembrane region" description="Helical" evidence="1">
    <location>
        <begin position="40"/>
        <end position="60"/>
    </location>
</feature>
<gene>
    <name evidence="2" type="ORF">PSQ40_19415</name>
</gene>
<dbReference type="PANTHER" id="PTHR30093">
    <property type="entry name" value="GENERAL SECRETION PATHWAY PROTEIN G"/>
    <property type="match status" value="1"/>
</dbReference>
<keyword evidence="1" id="KW-1133">Transmembrane helix</keyword>
<dbReference type="EMBL" id="JAQSIP010000012">
    <property type="protein sequence ID" value="MDD0840754.1"/>
    <property type="molecule type" value="Genomic_DNA"/>
</dbReference>
<dbReference type="RefSeq" id="WP_273953539.1">
    <property type="nucleotide sequence ID" value="NZ_JAQSIP010000012.1"/>
</dbReference>
<dbReference type="Proteomes" id="UP001528673">
    <property type="component" value="Unassembled WGS sequence"/>
</dbReference>
<keyword evidence="1" id="KW-0812">Transmembrane</keyword>
<dbReference type="PANTHER" id="PTHR30093:SF46">
    <property type="entry name" value="MSHA MINOR PILIN PROTEIN MSHB"/>
    <property type="match status" value="1"/>
</dbReference>
<accession>A0ABT5N360</accession>
<dbReference type="NCBIfam" id="TIGR02532">
    <property type="entry name" value="IV_pilin_GFxxxE"/>
    <property type="match status" value="1"/>
</dbReference>
<evidence type="ECO:0000256" key="1">
    <source>
        <dbReference type="SAM" id="Phobius"/>
    </source>
</evidence>
<name>A0ABT5N360_9BURK</name>
<keyword evidence="1" id="KW-0472">Membrane</keyword>
<protein>
    <submittedName>
        <fullName evidence="2">Prepilin-type N-terminal cleavage/methylation domain-containing protein</fullName>
    </submittedName>
</protein>
<proteinExistence type="predicted"/>
<dbReference type="InterPro" id="IPR045584">
    <property type="entry name" value="Pilin-like"/>
</dbReference>
<comment type="caution">
    <text evidence="2">The sequence shown here is derived from an EMBL/GenBank/DDBJ whole genome shotgun (WGS) entry which is preliminary data.</text>
</comment>